<comment type="function">
    <text evidence="8">May play the central regulatory role in sporulation. It may be an element of the effector pathway responsible for the activation of sporulation genes in response to nutritional stress. Spo0A may act in concert with spo0H (a sigma factor) to control the expression of some genes that are critical to the sporulation process.</text>
</comment>
<evidence type="ECO:0000256" key="4">
    <source>
        <dbReference type="ARBA" id="ARBA00018672"/>
    </source>
</evidence>
<dbReference type="eggNOG" id="COG2205">
    <property type="taxonomic scope" value="Bacteria"/>
</dbReference>
<evidence type="ECO:0000256" key="8">
    <source>
        <dbReference type="ARBA" id="ARBA00024867"/>
    </source>
</evidence>
<dbReference type="PANTHER" id="PTHR45339:SF1">
    <property type="entry name" value="HYBRID SIGNAL TRANSDUCTION HISTIDINE KINASE J"/>
    <property type="match status" value="1"/>
</dbReference>
<reference evidence="14" key="2">
    <citation type="submission" date="2013-06" db="EMBL/GenBank/DDBJ databases">
        <title>Draft genome sequence of Clostridium hylemonae (DSM 15053).</title>
        <authorList>
            <person name="Sudarsanam P."/>
            <person name="Ley R."/>
            <person name="Guruge J."/>
            <person name="Turnbaugh P.J."/>
            <person name="Mahowald M."/>
            <person name="Liep D."/>
            <person name="Gordon J."/>
        </authorList>
    </citation>
    <scope>NUCLEOTIDE SEQUENCE</scope>
    <source>
        <strain evidence="14">DSM 15053</strain>
    </source>
</reference>
<dbReference type="STRING" id="553973.CLOHYLEM_05726"/>
<dbReference type="SUPFAM" id="SSF52172">
    <property type="entry name" value="CheY-like"/>
    <property type="match status" value="1"/>
</dbReference>
<evidence type="ECO:0000259" key="12">
    <source>
        <dbReference type="PROSITE" id="PS50109"/>
    </source>
</evidence>
<dbReference type="CDD" id="cd00082">
    <property type="entry name" value="HisKA"/>
    <property type="match status" value="1"/>
</dbReference>
<dbReference type="SMART" id="SM00448">
    <property type="entry name" value="REC"/>
    <property type="match status" value="1"/>
</dbReference>
<keyword evidence="11" id="KW-0472">Membrane</keyword>
<dbReference type="Gene3D" id="3.30.565.10">
    <property type="entry name" value="Histidine kinase-like ATPase, C-terminal domain"/>
    <property type="match status" value="1"/>
</dbReference>
<dbReference type="InterPro" id="IPR005467">
    <property type="entry name" value="His_kinase_dom"/>
</dbReference>
<feature type="domain" description="Response regulatory" evidence="13">
    <location>
        <begin position="736"/>
        <end position="857"/>
    </location>
</feature>
<evidence type="ECO:0000259" key="13">
    <source>
        <dbReference type="PROSITE" id="PS50110"/>
    </source>
</evidence>
<name>C0C267_9FIRM</name>
<dbReference type="PRINTS" id="PR00344">
    <property type="entry name" value="BCTRLSENSOR"/>
</dbReference>
<dbReference type="Gene3D" id="3.30.450.20">
    <property type="entry name" value="PAS domain"/>
    <property type="match status" value="1"/>
</dbReference>
<dbReference type="Proteomes" id="UP000004893">
    <property type="component" value="Unassembled WGS sequence"/>
</dbReference>
<keyword evidence="11" id="KW-1133">Transmembrane helix</keyword>
<keyword evidence="6 14" id="KW-0418">Kinase</keyword>
<reference evidence="14" key="1">
    <citation type="submission" date="2009-02" db="EMBL/GenBank/DDBJ databases">
        <authorList>
            <person name="Fulton L."/>
            <person name="Clifton S."/>
            <person name="Fulton B."/>
            <person name="Xu J."/>
            <person name="Minx P."/>
            <person name="Pepin K.H."/>
            <person name="Johnson M."/>
            <person name="Bhonagiri V."/>
            <person name="Nash W.E."/>
            <person name="Mardis E.R."/>
            <person name="Wilson R.K."/>
        </authorList>
    </citation>
    <scope>NUCLEOTIDE SEQUENCE [LARGE SCALE GENOMIC DNA]</scope>
    <source>
        <strain evidence="14">DSM 15053</strain>
    </source>
</reference>
<dbReference type="Pfam" id="PF00512">
    <property type="entry name" value="HisKA"/>
    <property type="match status" value="1"/>
</dbReference>
<comment type="caution">
    <text evidence="14">The sequence shown here is derived from an EMBL/GenBank/DDBJ whole genome shotgun (WGS) entry which is preliminary data.</text>
</comment>
<keyword evidence="15" id="KW-1185">Reference proteome</keyword>
<dbReference type="EC" id="2.7.13.3" evidence="3"/>
<dbReference type="InterPro" id="IPR001789">
    <property type="entry name" value="Sig_transdc_resp-reg_receiver"/>
</dbReference>
<keyword evidence="11" id="KW-0812">Transmembrane</keyword>
<keyword evidence="5 10" id="KW-0597">Phosphoprotein</keyword>
<evidence type="ECO:0000256" key="2">
    <source>
        <dbReference type="ARBA" id="ARBA00006402"/>
    </source>
</evidence>
<dbReference type="FunFam" id="3.30.565.10:FF:000010">
    <property type="entry name" value="Sensor histidine kinase RcsC"/>
    <property type="match status" value="1"/>
</dbReference>
<dbReference type="InterPro" id="IPR036097">
    <property type="entry name" value="HisK_dim/P_sf"/>
</dbReference>
<dbReference type="SUPFAM" id="SSF47384">
    <property type="entry name" value="Homodimeric domain of signal transducing histidine kinase"/>
    <property type="match status" value="1"/>
</dbReference>
<dbReference type="HOGENOM" id="CLU_000445_114_21_9"/>
<feature type="transmembrane region" description="Helical" evidence="11">
    <location>
        <begin position="304"/>
        <end position="327"/>
    </location>
</feature>
<gene>
    <name evidence="14" type="ORF">CLOHYLEM_05726</name>
</gene>
<evidence type="ECO:0000256" key="10">
    <source>
        <dbReference type="PROSITE-ProRule" id="PRU00169"/>
    </source>
</evidence>
<dbReference type="SMART" id="SM00388">
    <property type="entry name" value="HisKA"/>
    <property type="match status" value="1"/>
</dbReference>
<evidence type="ECO:0000313" key="14">
    <source>
        <dbReference type="EMBL" id="EEG73721.1"/>
    </source>
</evidence>
<dbReference type="SMART" id="SM00387">
    <property type="entry name" value="HATPase_c"/>
    <property type="match status" value="1"/>
</dbReference>
<dbReference type="AlphaFoldDB" id="C0C267"/>
<organism evidence="14 15">
    <name type="scientific">[Clostridium] hylemonae DSM 15053</name>
    <dbReference type="NCBI Taxonomy" id="553973"/>
    <lineage>
        <taxon>Bacteria</taxon>
        <taxon>Bacillati</taxon>
        <taxon>Bacillota</taxon>
        <taxon>Clostridia</taxon>
        <taxon>Lachnospirales</taxon>
        <taxon>Lachnospiraceae</taxon>
    </lineage>
</organism>
<accession>C0C267</accession>
<evidence type="ECO:0000256" key="7">
    <source>
        <dbReference type="ARBA" id="ARBA00023012"/>
    </source>
</evidence>
<comment type="catalytic activity">
    <reaction evidence="1">
        <text>ATP + protein L-histidine = ADP + protein N-phospho-L-histidine.</text>
        <dbReference type="EC" id="2.7.13.3"/>
    </reaction>
</comment>
<feature type="domain" description="Histidine kinase" evidence="12">
    <location>
        <begin position="358"/>
        <end position="581"/>
    </location>
</feature>
<dbReference type="InterPro" id="IPR003594">
    <property type="entry name" value="HATPase_dom"/>
</dbReference>
<evidence type="ECO:0000313" key="15">
    <source>
        <dbReference type="Proteomes" id="UP000004893"/>
    </source>
</evidence>
<evidence type="ECO:0000256" key="3">
    <source>
        <dbReference type="ARBA" id="ARBA00012438"/>
    </source>
</evidence>
<dbReference type="CDD" id="cd16922">
    <property type="entry name" value="HATPase_EvgS-ArcB-TorS-like"/>
    <property type="match status" value="1"/>
</dbReference>
<keyword evidence="6 14" id="KW-0808">Transferase</keyword>
<evidence type="ECO:0000256" key="5">
    <source>
        <dbReference type="ARBA" id="ARBA00022553"/>
    </source>
</evidence>
<evidence type="ECO:0000256" key="6">
    <source>
        <dbReference type="ARBA" id="ARBA00022777"/>
    </source>
</evidence>
<keyword evidence="7" id="KW-0902">Two-component regulatory system</keyword>
<dbReference type="CDD" id="cd17546">
    <property type="entry name" value="REC_hyHK_CKI1_RcsC-like"/>
    <property type="match status" value="1"/>
</dbReference>
<dbReference type="Gene3D" id="3.40.50.2300">
    <property type="match status" value="2"/>
</dbReference>
<dbReference type="Pfam" id="PF00072">
    <property type="entry name" value="Response_reg"/>
    <property type="match status" value="1"/>
</dbReference>
<feature type="transmembrane region" description="Helical" evidence="11">
    <location>
        <begin position="20"/>
        <end position="42"/>
    </location>
</feature>
<dbReference type="InterPro" id="IPR003661">
    <property type="entry name" value="HisK_dim/P_dom"/>
</dbReference>
<proteinExistence type="inferred from homology"/>
<dbReference type="PROSITE" id="PS50110">
    <property type="entry name" value="RESPONSE_REGULATORY"/>
    <property type="match status" value="1"/>
</dbReference>
<dbReference type="EMBL" id="ABYI02000022">
    <property type="protein sequence ID" value="EEG73721.1"/>
    <property type="molecule type" value="Genomic_DNA"/>
</dbReference>
<dbReference type="PANTHER" id="PTHR45339">
    <property type="entry name" value="HYBRID SIGNAL TRANSDUCTION HISTIDINE KINASE J"/>
    <property type="match status" value="1"/>
</dbReference>
<comment type="similarity">
    <text evidence="2">In the N-terminal section; belongs to the phytochrome family.</text>
</comment>
<dbReference type="InterPro" id="IPR011006">
    <property type="entry name" value="CheY-like_superfamily"/>
</dbReference>
<evidence type="ECO:0000256" key="11">
    <source>
        <dbReference type="SAM" id="Phobius"/>
    </source>
</evidence>
<dbReference type="GO" id="GO:0000155">
    <property type="term" value="F:phosphorelay sensor kinase activity"/>
    <property type="evidence" value="ECO:0007669"/>
    <property type="project" value="InterPro"/>
</dbReference>
<sequence>MRKGWILLDTDKKKYKEHKISAFVSVLLLMAAVLCVSAAAVYQKVSERTVTNISKVYLQEMAAQVSSHFQTNLDSQFSQIRTIAGAVSENDLKDEESLKHFLAQAQENNGFTHIAAISDKGIAYSPDGTIPAMSKISDLDRLLEGSGELLSVNETIWESDTILLGTSMSPAPFKDGKLVAVIIGIQTSDIGSRLGLDGEKQTNSHSNIVTKNGDFVIKSIFSETVLYGSNLFSIYEQQAEFDEGYDLKSFRSAIEAGESGITLLSVGDHHEYLYYVPVHGTDWYMVTSMAYETVNDQIVYLSRFIVIVGVGIFFIILATVLTFFLLLRRSEKRSSELLRTEKERAETANRAKSDFLSQMSHEIRTPLNGIMGMVELGKHHIEEPDRMRNCLDKITLSSAHLLSLINDILDMSKIESGKIELHPERFDLGRLLRTLTTVFLVQAKNKQIDFQIFLYGELEEYLTGDALRLNQILTNLLSNALKFTPAHGYVSLNVEELQRDENGIWLRFEVRDTGRGIAPENLERVFEAFTQENSGIVREYGGTGLGLPITKNFVQMMGGSVTVSSEIGAGSVFTVDLPFSYEPENESEIVEPCGDGQPVLIINQIVELETHLAVVLEKEQFQVDSTTDAETVLDRIQAAAEHGSPYEFCFVKWDFSEDMPALISNIRQAARNDRLKVVLTGRDQDELDDAASLCGADATLCRPVFHSDIAGLMARLTGQNINNADAQQQTMLDNVQILAAEDNEINLYIAVSLLTEAGAAVTTAQNGREAVERFSEAPEGFFDLILMDIQMPVMDGYSATRAIRALPRADAQDIIIIAMTANSFREDVQKCLDSGMNAHIAKPFVMNDITKAYADSLAEREKRTGQSERP</sequence>
<evidence type="ECO:0000256" key="9">
    <source>
        <dbReference type="ARBA" id="ARBA00074306"/>
    </source>
</evidence>
<dbReference type="Pfam" id="PF02518">
    <property type="entry name" value="HATPase_c"/>
    <property type="match status" value="1"/>
</dbReference>
<dbReference type="Gene3D" id="1.10.287.130">
    <property type="match status" value="1"/>
</dbReference>
<evidence type="ECO:0000256" key="1">
    <source>
        <dbReference type="ARBA" id="ARBA00000085"/>
    </source>
</evidence>
<protein>
    <recommendedName>
        <fullName evidence="9">Circadian input-output histidine kinase CikA</fullName>
        <ecNumber evidence="3">2.7.13.3</ecNumber>
    </recommendedName>
    <alternativeName>
        <fullName evidence="4">Stage 0 sporulation protein A homolog</fullName>
    </alternativeName>
</protein>
<feature type="modified residue" description="4-aspartylphosphate" evidence="10">
    <location>
        <position position="788"/>
    </location>
</feature>
<dbReference type="PROSITE" id="PS50109">
    <property type="entry name" value="HIS_KIN"/>
    <property type="match status" value="1"/>
</dbReference>
<dbReference type="InterPro" id="IPR036890">
    <property type="entry name" value="HATPase_C_sf"/>
</dbReference>
<dbReference type="InterPro" id="IPR004358">
    <property type="entry name" value="Sig_transdc_His_kin-like_C"/>
</dbReference>
<dbReference type="SUPFAM" id="SSF55874">
    <property type="entry name" value="ATPase domain of HSP90 chaperone/DNA topoisomerase II/histidine kinase"/>
    <property type="match status" value="1"/>
</dbReference>